<dbReference type="RefSeq" id="WP_095072953.1">
    <property type="nucleotide sequence ID" value="NZ_LT899436.1"/>
</dbReference>
<dbReference type="Pfam" id="PF14903">
    <property type="entry name" value="WG_beta_rep"/>
    <property type="match status" value="2"/>
</dbReference>
<dbReference type="AlphaFoldDB" id="A0A238UBF4"/>
<dbReference type="InterPro" id="IPR032774">
    <property type="entry name" value="WG_beta_rep"/>
</dbReference>
<dbReference type="PANTHER" id="PTHR37841">
    <property type="entry name" value="GLR2918 PROTEIN"/>
    <property type="match status" value="1"/>
</dbReference>
<reference evidence="1 2" key="1">
    <citation type="submission" date="2017-07" db="EMBL/GenBank/DDBJ databases">
        <authorList>
            <person name="Sun Z.S."/>
            <person name="Albrecht U."/>
            <person name="Echele G."/>
            <person name="Lee C.C."/>
        </authorList>
    </citation>
    <scope>NUCLEOTIDE SEQUENCE [LARGE SCALE GENOMIC DNA]</scope>
    <source>
        <strain evidence="2">type strain: KCTC 22618</strain>
    </source>
</reference>
<dbReference type="EMBL" id="LT899436">
    <property type="protein sequence ID" value="SNR16422.1"/>
    <property type="molecule type" value="Genomic_DNA"/>
</dbReference>
<protein>
    <submittedName>
        <fullName evidence="1">Uncharacterized protein</fullName>
    </submittedName>
</protein>
<organism evidence="1 2">
    <name type="scientific">Tenacibaculum jejuense</name>
    <dbReference type="NCBI Taxonomy" id="584609"/>
    <lineage>
        <taxon>Bacteria</taxon>
        <taxon>Pseudomonadati</taxon>
        <taxon>Bacteroidota</taxon>
        <taxon>Flavobacteriia</taxon>
        <taxon>Flavobacteriales</taxon>
        <taxon>Flavobacteriaceae</taxon>
        <taxon>Tenacibaculum</taxon>
    </lineage>
</organism>
<evidence type="ECO:0000313" key="1">
    <source>
        <dbReference type="EMBL" id="SNR16422.1"/>
    </source>
</evidence>
<sequence length="616" mass="71009">MKNTIKALITILFVTTFFQCQKKEKTEEMKAFIEEFKGENPQEILKEIEKSIQVLKLYQNFDKEGQKVRDIPVEKEKYQTPFQIDTSNVEKKILDFKSAIGFTQTIKDTVSEIVMYNTETNYSESLPPNATEKFTVQQIFYKNGKTVKTNLDTLAVSFGRYSFVKNWGKQQVIDSISVKYSLNYLKRYDSIVLSKKTKKASYKNAQIKLKKLKNNYCYLLIDDRLKDENYKIYAFNDQGKPLSKKGGSSSAVELSDTKENIKSLVRFLENVKAKIEQNQLETRAAIITYMNEKINALDFLRDEDQFYHRDFYYEGNIAALSIYFGKEVGEKTINFTAVNNQIDADFLLKRTTDSVIFVDEDLREIVSTAKTGIQHKGGNYYQDFETNTFYFLNEKKKELQQLNLRTILPLQNGIYGVSSENEYSFKLYSKNHELLSNKAYKQYVQLDQGKIVLKAVDDNFYLVDKNAKIKLLKNVGAVYNDGFSEGLLVVYNKKDKGGYIDNSGNVIIPFKYNFVNKFSEGLAAVALENRKFGFINKKGEVVIPFKYDHTYEFVNGYTMVEYEGLRHIIDRKGNIKVSAKSKYGGFSAGGEGLERVYQMAGDAYDAFGNLIQKEKE</sequence>
<evidence type="ECO:0000313" key="2">
    <source>
        <dbReference type="Proteomes" id="UP000215214"/>
    </source>
</evidence>
<dbReference type="Proteomes" id="UP000215214">
    <property type="component" value="Chromosome TJEJU"/>
</dbReference>
<dbReference type="PANTHER" id="PTHR37841:SF1">
    <property type="entry name" value="DUF3298 DOMAIN-CONTAINING PROTEIN"/>
    <property type="match status" value="1"/>
</dbReference>
<dbReference type="OrthoDB" id="679755at2"/>
<name>A0A238UBF4_9FLAO</name>
<gene>
    <name evidence="1" type="ORF">TJEJU_2743</name>
</gene>
<accession>A0A238UBF4</accession>
<proteinExistence type="predicted"/>
<dbReference type="KEGG" id="tje:TJEJU_2743"/>
<keyword evidence="2" id="KW-1185">Reference proteome</keyword>